<dbReference type="PANTHER" id="PTHR46865">
    <property type="entry name" value="OXIDOREDUCTASE-RELATED"/>
    <property type="match status" value="1"/>
</dbReference>
<dbReference type="PRINTS" id="PR00420">
    <property type="entry name" value="RNGMNOXGNASE"/>
</dbReference>
<dbReference type="Gene3D" id="3.50.50.60">
    <property type="entry name" value="FAD/NAD(P)-binding domain"/>
    <property type="match status" value="1"/>
</dbReference>
<dbReference type="Pfam" id="PF01494">
    <property type="entry name" value="FAD_binding_3"/>
    <property type="match status" value="1"/>
</dbReference>
<reference evidence="2" key="1">
    <citation type="submission" date="2020-10" db="EMBL/GenBank/DDBJ databases">
        <title>Phylogeny of dyella-like bacteria.</title>
        <authorList>
            <person name="Fu J."/>
        </authorList>
    </citation>
    <scope>NUCLEOTIDE SEQUENCE</scope>
    <source>
        <strain evidence="2">DHON07</strain>
    </source>
</reference>
<dbReference type="Proteomes" id="UP001430193">
    <property type="component" value="Unassembled WGS sequence"/>
</dbReference>
<dbReference type="Gene3D" id="3.30.9.10">
    <property type="entry name" value="D-Amino Acid Oxidase, subunit A, domain 2"/>
    <property type="match status" value="1"/>
</dbReference>
<dbReference type="PANTHER" id="PTHR46865:SF2">
    <property type="entry name" value="MONOOXYGENASE"/>
    <property type="match status" value="1"/>
</dbReference>
<accession>A0ABS2KD76</accession>
<keyword evidence="3" id="KW-1185">Reference proteome</keyword>
<dbReference type="EMBL" id="JADIKF010000036">
    <property type="protein sequence ID" value="MBM7129044.1"/>
    <property type="molecule type" value="Genomic_DNA"/>
</dbReference>
<dbReference type="RefSeq" id="WP_204630655.1">
    <property type="nucleotide sequence ID" value="NZ_BSOC01000007.1"/>
</dbReference>
<dbReference type="SUPFAM" id="SSF51905">
    <property type="entry name" value="FAD/NAD(P)-binding domain"/>
    <property type="match status" value="1"/>
</dbReference>
<sequence length="396" mass="43700">MPKRILISGASVAGPALAFWLHRYGFDVTVVERAPTIRPGGYAVDFRGTATHVLDCMGLTAAVKQCETRTGAIAMVDERGDTLAQLPDGFTSGDIEILRGDLVKLLYDATREDVAYVFGDSISALTQTSEGVDVTFTSGKRGRFDLVVGADGLHSNTRALAFRNEAEILHEMGYYLAIFTVPDYLGLHDQGRYYTQLGKRVGYFGSKNDGSAKASFYFASSYLDRTDSDPLRRDPAAQKQLLRDIFSDVKWEAPRLLAHLDQASDLYFDSLSQIRMDRWSDGRIVLLGDAACCASPLAGMGTSIAITGAYTLAGELKKAGDDYATAFANYEATLRPFVAQAQKMGQGSVEWFVPRSRLRLWFSRKLWSWMPKATLKELMIDQPNKVASIAPLRDYT</sequence>
<name>A0ABS2KD76_9GAMM</name>
<dbReference type="InterPro" id="IPR002938">
    <property type="entry name" value="FAD-bd"/>
</dbReference>
<evidence type="ECO:0000259" key="1">
    <source>
        <dbReference type="Pfam" id="PF01494"/>
    </source>
</evidence>
<dbReference type="GO" id="GO:0004497">
    <property type="term" value="F:monooxygenase activity"/>
    <property type="evidence" value="ECO:0007669"/>
    <property type="project" value="UniProtKB-KW"/>
</dbReference>
<evidence type="ECO:0000313" key="2">
    <source>
        <dbReference type="EMBL" id="MBM7129044.1"/>
    </source>
</evidence>
<evidence type="ECO:0000313" key="3">
    <source>
        <dbReference type="Proteomes" id="UP001430193"/>
    </source>
</evidence>
<gene>
    <name evidence="2" type="ORF">ISS99_05875</name>
</gene>
<keyword evidence="2" id="KW-0503">Monooxygenase</keyword>
<proteinExistence type="predicted"/>
<keyword evidence="2" id="KW-0560">Oxidoreductase</keyword>
<protein>
    <submittedName>
        <fullName evidence="2">FAD-dependent monooxygenase</fullName>
    </submittedName>
</protein>
<organism evidence="2 3">
    <name type="scientific">Dyella mobilis</name>
    <dbReference type="NCBI Taxonomy" id="1849582"/>
    <lineage>
        <taxon>Bacteria</taxon>
        <taxon>Pseudomonadati</taxon>
        <taxon>Pseudomonadota</taxon>
        <taxon>Gammaproteobacteria</taxon>
        <taxon>Lysobacterales</taxon>
        <taxon>Rhodanobacteraceae</taxon>
        <taxon>Dyella</taxon>
    </lineage>
</organism>
<dbReference type="InterPro" id="IPR036188">
    <property type="entry name" value="FAD/NAD-bd_sf"/>
</dbReference>
<feature type="domain" description="FAD-binding" evidence="1">
    <location>
        <begin position="5"/>
        <end position="340"/>
    </location>
</feature>
<comment type="caution">
    <text evidence="2">The sequence shown here is derived from an EMBL/GenBank/DDBJ whole genome shotgun (WGS) entry which is preliminary data.</text>
</comment>
<dbReference type="InterPro" id="IPR051704">
    <property type="entry name" value="FAD_aromatic-hydroxylase"/>
</dbReference>